<evidence type="ECO:0000313" key="2">
    <source>
        <dbReference type="Proteomes" id="UP001611263"/>
    </source>
</evidence>
<comment type="caution">
    <text evidence="1">The sequence shown here is derived from an EMBL/GenBank/DDBJ whole genome shotgun (WGS) entry which is preliminary data.</text>
</comment>
<dbReference type="EMBL" id="JBIRUQ010000001">
    <property type="protein sequence ID" value="MFI1460762.1"/>
    <property type="molecule type" value="Genomic_DNA"/>
</dbReference>
<evidence type="ECO:0000313" key="1">
    <source>
        <dbReference type="EMBL" id="MFI1460762.1"/>
    </source>
</evidence>
<reference evidence="1 2" key="1">
    <citation type="submission" date="2024-10" db="EMBL/GenBank/DDBJ databases">
        <title>The Natural Products Discovery Center: Release of the First 8490 Sequenced Strains for Exploring Actinobacteria Biosynthetic Diversity.</title>
        <authorList>
            <person name="Kalkreuter E."/>
            <person name="Kautsar S.A."/>
            <person name="Yang D."/>
            <person name="Bader C.D."/>
            <person name="Teijaro C.N."/>
            <person name="Fluegel L."/>
            <person name="Davis C.M."/>
            <person name="Simpson J.R."/>
            <person name="Lauterbach L."/>
            <person name="Steele A.D."/>
            <person name="Gui C."/>
            <person name="Meng S."/>
            <person name="Li G."/>
            <person name="Viehrig K."/>
            <person name="Ye F."/>
            <person name="Su P."/>
            <person name="Kiefer A.F."/>
            <person name="Nichols A."/>
            <person name="Cepeda A.J."/>
            <person name="Yan W."/>
            <person name="Fan B."/>
            <person name="Jiang Y."/>
            <person name="Adhikari A."/>
            <person name="Zheng C.-J."/>
            <person name="Schuster L."/>
            <person name="Cowan T.M."/>
            <person name="Smanski M.J."/>
            <person name="Chevrette M.G."/>
            <person name="De Carvalho L.P.S."/>
            <person name="Shen B."/>
        </authorList>
    </citation>
    <scope>NUCLEOTIDE SEQUENCE [LARGE SCALE GENOMIC DNA]</scope>
    <source>
        <strain evidence="1 2">NPDC020568</strain>
    </source>
</reference>
<keyword evidence="2" id="KW-1185">Reference proteome</keyword>
<protein>
    <submittedName>
        <fullName evidence="1">Uncharacterized protein</fullName>
    </submittedName>
</protein>
<sequence>MRYFIQYSTPARAQIFSLMVDSSIGIPSPDLQLVTTLGADHLHLASKLVTRLNDYLQELALPEPDMPRETLALPSTDEFPEPVRESIRRFLERHCSTPSYGDWGWHGPIYSSLDYADRLGEPRTADELYAVMTSHGTDLVTSERPVLPLRLENYVDRDLEPQVRWSIEPRTGEPDVGYDDVDPARWAHLDGLKPQTTWTSWIVGKLDARRNPVERSLREGIELAMEATSRGRAVRIHSVTVWVVDERDSDGFPRSSHGSHGWVVEIFEDAIDDRTYTDEEEDRSTEA</sequence>
<dbReference type="GeneID" id="93503228"/>
<proteinExistence type="predicted"/>
<name>A0ABW7TKN0_9NOCA</name>
<dbReference type="Proteomes" id="UP001611263">
    <property type="component" value="Unassembled WGS sequence"/>
</dbReference>
<organism evidence="1 2">
    <name type="scientific">Nocardia carnea</name>
    <dbReference type="NCBI Taxonomy" id="37328"/>
    <lineage>
        <taxon>Bacteria</taxon>
        <taxon>Bacillati</taxon>
        <taxon>Actinomycetota</taxon>
        <taxon>Actinomycetes</taxon>
        <taxon>Mycobacteriales</taxon>
        <taxon>Nocardiaceae</taxon>
        <taxon>Nocardia</taxon>
    </lineage>
</organism>
<gene>
    <name evidence="1" type="ORF">ACH4WX_08555</name>
</gene>
<dbReference type="RefSeq" id="WP_033246093.1">
    <property type="nucleotide sequence ID" value="NZ_JBIRUQ010000001.1"/>
</dbReference>
<accession>A0ABW7TKN0</accession>